<keyword evidence="2" id="KW-1185">Reference proteome</keyword>
<proteinExistence type="predicted"/>
<evidence type="ECO:0000313" key="1">
    <source>
        <dbReference type="EMBL" id="KAH3877987.1"/>
    </source>
</evidence>
<accession>A0A9D4MI23</accession>
<sequence length="92" mass="10596">MCESETTFFNFVNLPKREKIPEKFNQSDRPFYIDRFITVSTPYTTRCSGSSAGLSTIPVSYRFPVRALPEPLPCKSWIPDLIPYLSNRQVSD</sequence>
<dbReference type="Proteomes" id="UP000828390">
    <property type="component" value="Unassembled WGS sequence"/>
</dbReference>
<reference evidence="1" key="2">
    <citation type="submission" date="2020-11" db="EMBL/GenBank/DDBJ databases">
        <authorList>
            <person name="McCartney M.A."/>
            <person name="Auch B."/>
            <person name="Kono T."/>
            <person name="Mallez S."/>
            <person name="Becker A."/>
            <person name="Gohl D.M."/>
            <person name="Silverstein K.A.T."/>
            <person name="Koren S."/>
            <person name="Bechman K.B."/>
            <person name="Herman A."/>
            <person name="Abrahante J.E."/>
            <person name="Garbe J."/>
        </authorList>
    </citation>
    <scope>NUCLEOTIDE SEQUENCE</scope>
    <source>
        <strain evidence="1">Duluth1</strain>
        <tissue evidence="1">Whole animal</tissue>
    </source>
</reference>
<gene>
    <name evidence="1" type="ORF">DPMN_001866</name>
</gene>
<name>A0A9D4MI23_DREPO</name>
<protein>
    <submittedName>
        <fullName evidence="1">Uncharacterized protein</fullName>
    </submittedName>
</protein>
<organism evidence="1 2">
    <name type="scientific">Dreissena polymorpha</name>
    <name type="common">Zebra mussel</name>
    <name type="synonym">Mytilus polymorpha</name>
    <dbReference type="NCBI Taxonomy" id="45954"/>
    <lineage>
        <taxon>Eukaryota</taxon>
        <taxon>Metazoa</taxon>
        <taxon>Spiralia</taxon>
        <taxon>Lophotrochozoa</taxon>
        <taxon>Mollusca</taxon>
        <taxon>Bivalvia</taxon>
        <taxon>Autobranchia</taxon>
        <taxon>Heteroconchia</taxon>
        <taxon>Euheterodonta</taxon>
        <taxon>Imparidentia</taxon>
        <taxon>Neoheterodontei</taxon>
        <taxon>Myida</taxon>
        <taxon>Dreissenoidea</taxon>
        <taxon>Dreissenidae</taxon>
        <taxon>Dreissena</taxon>
    </lineage>
</organism>
<evidence type="ECO:0000313" key="2">
    <source>
        <dbReference type="Proteomes" id="UP000828390"/>
    </source>
</evidence>
<dbReference type="AlphaFoldDB" id="A0A9D4MI23"/>
<comment type="caution">
    <text evidence="1">The sequence shown here is derived from an EMBL/GenBank/DDBJ whole genome shotgun (WGS) entry which is preliminary data.</text>
</comment>
<reference evidence="1" key="1">
    <citation type="journal article" date="2019" name="bioRxiv">
        <title>The Genome of the Zebra Mussel, Dreissena polymorpha: A Resource for Invasive Species Research.</title>
        <authorList>
            <person name="McCartney M.A."/>
            <person name="Auch B."/>
            <person name="Kono T."/>
            <person name="Mallez S."/>
            <person name="Zhang Y."/>
            <person name="Obille A."/>
            <person name="Becker A."/>
            <person name="Abrahante J.E."/>
            <person name="Garbe J."/>
            <person name="Badalamenti J.P."/>
            <person name="Herman A."/>
            <person name="Mangelson H."/>
            <person name="Liachko I."/>
            <person name="Sullivan S."/>
            <person name="Sone E.D."/>
            <person name="Koren S."/>
            <person name="Silverstein K.A.T."/>
            <person name="Beckman K.B."/>
            <person name="Gohl D.M."/>
        </authorList>
    </citation>
    <scope>NUCLEOTIDE SEQUENCE</scope>
    <source>
        <strain evidence="1">Duluth1</strain>
        <tissue evidence="1">Whole animal</tissue>
    </source>
</reference>
<dbReference type="EMBL" id="JAIWYP010000001">
    <property type="protein sequence ID" value="KAH3877987.1"/>
    <property type="molecule type" value="Genomic_DNA"/>
</dbReference>